<proteinExistence type="predicted"/>
<evidence type="ECO:0000256" key="1">
    <source>
        <dbReference type="SAM" id="MobiDB-lite"/>
    </source>
</evidence>
<dbReference type="OMA" id="CPANDKI"/>
<feature type="compositionally biased region" description="Polar residues" evidence="1">
    <location>
        <begin position="584"/>
        <end position="594"/>
    </location>
</feature>
<reference evidence="2" key="1">
    <citation type="submission" date="2021-01" db="UniProtKB">
        <authorList>
            <consortium name="EnsemblMetazoa"/>
        </authorList>
    </citation>
    <scope>IDENTIFICATION</scope>
</reference>
<dbReference type="InParanoid" id="A0A7M7G636"/>
<organism evidence="2 3">
    <name type="scientific">Nasonia vitripennis</name>
    <name type="common">Parasitic wasp</name>
    <dbReference type="NCBI Taxonomy" id="7425"/>
    <lineage>
        <taxon>Eukaryota</taxon>
        <taxon>Metazoa</taxon>
        <taxon>Ecdysozoa</taxon>
        <taxon>Arthropoda</taxon>
        <taxon>Hexapoda</taxon>
        <taxon>Insecta</taxon>
        <taxon>Pterygota</taxon>
        <taxon>Neoptera</taxon>
        <taxon>Endopterygota</taxon>
        <taxon>Hymenoptera</taxon>
        <taxon>Apocrita</taxon>
        <taxon>Proctotrupomorpha</taxon>
        <taxon>Chalcidoidea</taxon>
        <taxon>Pteromalidae</taxon>
        <taxon>Pteromalinae</taxon>
        <taxon>Nasonia</taxon>
    </lineage>
</organism>
<accession>A0A7M7G636</accession>
<name>A0A7M7G636_NASVI</name>
<feature type="region of interest" description="Disordered" evidence="1">
    <location>
        <begin position="184"/>
        <end position="204"/>
    </location>
</feature>
<protein>
    <submittedName>
        <fullName evidence="2">Uncharacterized protein</fullName>
    </submittedName>
</protein>
<keyword evidence="3" id="KW-1185">Reference proteome</keyword>
<feature type="region of interest" description="Disordered" evidence="1">
    <location>
        <begin position="393"/>
        <end position="413"/>
    </location>
</feature>
<dbReference type="Proteomes" id="UP000002358">
    <property type="component" value="Chromosome 4"/>
</dbReference>
<dbReference type="EnsemblMetazoa" id="XM_001605472">
    <property type="protein sequence ID" value="XP_001605522"/>
    <property type="gene ID" value="LOC100121915"/>
</dbReference>
<dbReference type="KEGG" id="nvi:100121915"/>
<feature type="compositionally biased region" description="Low complexity" evidence="1">
    <location>
        <begin position="595"/>
        <end position="631"/>
    </location>
</feature>
<evidence type="ECO:0000313" key="2">
    <source>
        <dbReference type="EnsemblMetazoa" id="XP_001605522"/>
    </source>
</evidence>
<feature type="compositionally biased region" description="Low complexity" evidence="1">
    <location>
        <begin position="563"/>
        <end position="579"/>
    </location>
</feature>
<dbReference type="AlphaFoldDB" id="A0A7M7G636"/>
<evidence type="ECO:0000313" key="3">
    <source>
        <dbReference type="Proteomes" id="UP000002358"/>
    </source>
</evidence>
<feature type="compositionally biased region" description="Polar residues" evidence="1">
    <location>
        <begin position="551"/>
        <end position="562"/>
    </location>
</feature>
<feature type="region of interest" description="Disordered" evidence="1">
    <location>
        <begin position="549"/>
        <end position="655"/>
    </location>
</feature>
<sequence length="655" mass="74892">MELNKPDPFKPNKNQIGQDWKIWKKEFLIYLRLSGCYEKCTEEERALILVNLMGTEGVRAMEQMTFDEPEEKHDMDILIKKFDQIFDPPLNEAEERYKFFSRRIRANENIDNYVADLKTRASTCNFGSQSENFIIDMIIRDMDSYIRDVVFALGEVTIFEVIQYYKQFNINNDKIKELTKKAIASKPETSEDTDSSNKAQDKSNQPKFCWKCNSRHVYGSCPAYGNICNYCNQKNHFNGVCQKQDKNNKKEETKQVCSKCGTNHPYKQCPAYDKICGKCSMKGHYTQQCKEKKNDNAVDNKEEIKRICSRCGTNHPYGQCPANDKICGKCSTKGHYTQLCKEKKNDNAVDNKEEIKRICSRCGTNHLYGQCPANDKICGKCSMKGHYTQQCKGRKNDDEVNRNTNTAKSTDDKAQKLSDDKLEDCSWCELKHLKDLCPHPACCIRCEAFPHNICPKCKKNPHDLNCHYKTVITLPSKTPVSNKSDMQNCTNCGTYHRDTPCNPFILYCNKCKSHDHATYNCVSSQRQNNNTAQSSTSDPLLKDYVKVENVQRPSSSSANYQRTTSTSSTSNTNYPNNVNYHKPTPSSSAGLYQRTTSTSSTSNTNYPNNVNYHKPTPSSSTFNTNFSNNTNHQKPMPPQSDFKKQNKKPDACTIS</sequence>
<dbReference type="OrthoDB" id="2286242at2759"/>
<gene>
    <name evidence="2" type="primary">100121915</name>
</gene>
<feature type="compositionally biased region" description="Basic and acidic residues" evidence="1">
    <location>
        <begin position="641"/>
        <end position="655"/>
    </location>
</feature>